<dbReference type="Proteomes" id="UP000250140">
    <property type="component" value="Unassembled WGS sequence"/>
</dbReference>
<gene>
    <name evidence="1" type="ORF">AOQ84DRAFT_371679</name>
</gene>
<reference evidence="1 2" key="1">
    <citation type="journal article" date="2016" name="Nat. Commun.">
        <title>Ectomycorrhizal ecology is imprinted in the genome of the dominant symbiotic fungus Cenococcum geophilum.</title>
        <authorList>
            <consortium name="DOE Joint Genome Institute"/>
            <person name="Peter M."/>
            <person name="Kohler A."/>
            <person name="Ohm R.A."/>
            <person name="Kuo A."/>
            <person name="Krutzmann J."/>
            <person name="Morin E."/>
            <person name="Arend M."/>
            <person name="Barry K.W."/>
            <person name="Binder M."/>
            <person name="Choi C."/>
            <person name="Clum A."/>
            <person name="Copeland A."/>
            <person name="Grisel N."/>
            <person name="Haridas S."/>
            <person name="Kipfer T."/>
            <person name="LaButti K."/>
            <person name="Lindquist E."/>
            <person name="Lipzen A."/>
            <person name="Maire R."/>
            <person name="Meier B."/>
            <person name="Mihaltcheva S."/>
            <person name="Molinier V."/>
            <person name="Murat C."/>
            <person name="Poggeler S."/>
            <person name="Quandt C.A."/>
            <person name="Sperisen C."/>
            <person name="Tritt A."/>
            <person name="Tisserant E."/>
            <person name="Crous P.W."/>
            <person name="Henrissat B."/>
            <person name="Nehls U."/>
            <person name="Egli S."/>
            <person name="Spatafora J.W."/>
            <person name="Grigoriev I.V."/>
            <person name="Martin F.M."/>
        </authorList>
    </citation>
    <scope>NUCLEOTIDE SEQUENCE [LARGE SCALE GENOMIC DNA]</scope>
    <source>
        <strain evidence="1 2">CBS 207.34</strain>
    </source>
</reference>
<evidence type="ECO:0000313" key="1">
    <source>
        <dbReference type="EMBL" id="OCL13995.1"/>
    </source>
</evidence>
<protein>
    <submittedName>
        <fullName evidence="1">Uncharacterized protein</fullName>
    </submittedName>
</protein>
<name>A0A8E2FBW9_9PEZI</name>
<accession>A0A8E2FBW9</accession>
<proteinExistence type="predicted"/>
<dbReference type="AlphaFoldDB" id="A0A8E2FBW9"/>
<evidence type="ECO:0000313" key="2">
    <source>
        <dbReference type="Proteomes" id="UP000250140"/>
    </source>
</evidence>
<dbReference type="EMBL" id="KV748638">
    <property type="protein sequence ID" value="OCL13995.1"/>
    <property type="molecule type" value="Genomic_DNA"/>
</dbReference>
<organism evidence="1 2">
    <name type="scientific">Glonium stellatum</name>
    <dbReference type="NCBI Taxonomy" id="574774"/>
    <lineage>
        <taxon>Eukaryota</taxon>
        <taxon>Fungi</taxon>
        <taxon>Dikarya</taxon>
        <taxon>Ascomycota</taxon>
        <taxon>Pezizomycotina</taxon>
        <taxon>Dothideomycetes</taxon>
        <taxon>Pleosporomycetidae</taxon>
        <taxon>Gloniales</taxon>
        <taxon>Gloniaceae</taxon>
        <taxon>Glonium</taxon>
    </lineage>
</organism>
<keyword evidence="2" id="KW-1185">Reference proteome</keyword>
<sequence length="392" mass="45915">MSANFTSDIVQTRRRSLSTRFRANGNRRRPHHYFQYIYPVYELIPQGRKITAITLPVTNAASRITPGPLPQDPDATRIFTISPSVEPPTPYQPISSAGEGLGHALGRISCYTGSTVLKMVLYRHNGAEILCISRETQVRQASIYQEEAQYSFSLTEWKGLHPTEPGDCIQQCKWVWWHNITDLLNRSNDRSFHSVQRQLKMCGKREEKVLWHDLPITSWTKTVPDSVLDDETIPYWERMELSVTQLDRNETLFGIKCRYRTVQFVRDALLYNIKWMVDLARQRQNESRQFNPGWFSETEIMLEAFEEHCPIMKDGIVRNWALFNELIKVSNEALVRDTGTEGFAVSDGWYSFREQIIVRAIKWLEMRRTYSRTWDGKEFLRTMKHFPVNPWP</sequence>